<keyword evidence="11" id="KW-0614">Plasmid</keyword>
<dbReference type="GO" id="GO:0016208">
    <property type="term" value="F:AMP binding"/>
    <property type="evidence" value="ECO:0007669"/>
    <property type="project" value="TreeGrafter"/>
</dbReference>
<keyword evidence="7 11" id="KW-0328">Glycosyltransferase</keyword>
<dbReference type="GO" id="GO:0002055">
    <property type="term" value="F:adenine binding"/>
    <property type="evidence" value="ECO:0007669"/>
    <property type="project" value="TreeGrafter"/>
</dbReference>
<dbReference type="Proteomes" id="UP000002210">
    <property type="component" value="Plasmid p03BB102_179"/>
</dbReference>
<evidence type="ECO:0000313" key="11">
    <source>
        <dbReference type="EMBL" id="ACO25682.1"/>
    </source>
</evidence>
<dbReference type="SMR" id="A0A125Y9U2"/>
<dbReference type="InterPro" id="IPR029057">
    <property type="entry name" value="PRTase-like"/>
</dbReference>
<protein>
    <recommendedName>
        <fullName evidence="5">adenine phosphoribosyltransferase</fullName>
        <ecNumber evidence="5">2.4.2.7</ecNumber>
    </recommendedName>
</protein>
<dbReference type="PANTHER" id="PTHR32315:SF3">
    <property type="entry name" value="ADENINE PHOSPHORIBOSYLTRANSFERASE"/>
    <property type="match status" value="1"/>
</dbReference>
<dbReference type="InterPro" id="IPR000836">
    <property type="entry name" value="PRTase_dom"/>
</dbReference>
<dbReference type="AlphaFoldDB" id="A0A125Y9U2"/>
<dbReference type="GO" id="GO:0003999">
    <property type="term" value="F:adenine phosphoribosyltransferase activity"/>
    <property type="evidence" value="ECO:0007669"/>
    <property type="project" value="UniProtKB-EC"/>
</dbReference>
<dbReference type="GO" id="GO:0005737">
    <property type="term" value="C:cytoplasm"/>
    <property type="evidence" value="ECO:0007669"/>
    <property type="project" value="UniProtKB-SubCell"/>
</dbReference>
<dbReference type="KEGG" id="bcx:BCA_A0130"/>
<accession>A0A125Y9U2</accession>
<dbReference type="PATRIC" id="fig|572264.18.peg.5515"/>
<evidence type="ECO:0000256" key="6">
    <source>
        <dbReference type="ARBA" id="ARBA00022490"/>
    </source>
</evidence>
<evidence type="ECO:0000256" key="7">
    <source>
        <dbReference type="ARBA" id="ARBA00022676"/>
    </source>
</evidence>
<evidence type="ECO:0000259" key="10">
    <source>
        <dbReference type="Pfam" id="PF00156"/>
    </source>
</evidence>
<evidence type="ECO:0000256" key="9">
    <source>
        <dbReference type="ARBA" id="ARBA00022726"/>
    </source>
</evidence>
<comment type="catalytic activity">
    <reaction evidence="1">
        <text>AMP + diphosphate = 5-phospho-alpha-D-ribose 1-diphosphate + adenine</text>
        <dbReference type="Rhea" id="RHEA:16609"/>
        <dbReference type="ChEBI" id="CHEBI:16708"/>
        <dbReference type="ChEBI" id="CHEBI:33019"/>
        <dbReference type="ChEBI" id="CHEBI:58017"/>
        <dbReference type="ChEBI" id="CHEBI:456215"/>
        <dbReference type="EC" id="2.4.2.7"/>
    </reaction>
</comment>
<evidence type="ECO:0000256" key="1">
    <source>
        <dbReference type="ARBA" id="ARBA00000868"/>
    </source>
</evidence>
<dbReference type="SUPFAM" id="SSF53271">
    <property type="entry name" value="PRTase-like"/>
    <property type="match status" value="1"/>
</dbReference>
<keyword evidence="8 11" id="KW-0808">Transferase</keyword>
<dbReference type="PANTHER" id="PTHR32315">
    <property type="entry name" value="ADENINE PHOSPHORIBOSYLTRANSFERASE"/>
    <property type="match status" value="1"/>
</dbReference>
<gene>
    <name evidence="11" type="primary">apt_3</name>
    <name evidence="11" type="ordered locus">BCA_A0130</name>
</gene>
<comment type="similarity">
    <text evidence="4">Belongs to the purine/pyrimidine phosphoribosyltransferase family.</text>
</comment>
<comment type="subcellular location">
    <subcellularLocation>
        <location evidence="2">Cytoplasm</location>
    </subcellularLocation>
</comment>
<evidence type="ECO:0000256" key="5">
    <source>
        <dbReference type="ARBA" id="ARBA00011893"/>
    </source>
</evidence>
<proteinExistence type="inferred from homology"/>
<evidence type="ECO:0000256" key="3">
    <source>
        <dbReference type="ARBA" id="ARBA00004659"/>
    </source>
</evidence>
<dbReference type="Gene3D" id="3.40.50.2020">
    <property type="match status" value="1"/>
</dbReference>
<name>A0A125Y9U2_BACC3</name>
<keyword evidence="9" id="KW-0660">Purine salvage</keyword>
<evidence type="ECO:0000256" key="2">
    <source>
        <dbReference type="ARBA" id="ARBA00004496"/>
    </source>
</evidence>
<dbReference type="EC" id="2.4.2.7" evidence="5"/>
<feature type="domain" description="Phosphoribosyltransferase" evidence="10">
    <location>
        <begin position="40"/>
        <end position="104"/>
    </location>
</feature>
<geneLocation type="plasmid" evidence="11 12">
    <name>p03BB102_179</name>
</geneLocation>
<evidence type="ECO:0000256" key="8">
    <source>
        <dbReference type="ARBA" id="ARBA00022679"/>
    </source>
</evidence>
<dbReference type="GO" id="GO:0006166">
    <property type="term" value="P:purine ribonucleoside salvage"/>
    <property type="evidence" value="ECO:0007669"/>
    <property type="project" value="UniProtKB-KW"/>
</dbReference>
<organism evidence="11 12">
    <name type="scientific">Bacillus cereus (strain 03BB102)</name>
    <dbReference type="NCBI Taxonomy" id="572264"/>
    <lineage>
        <taxon>Bacteria</taxon>
        <taxon>Bacillati</taxon>
        <taxon>Bacillota</taxon>
        <taxon>Bacilli</taxon>
        <taxon>Bacillales</taxon>
        <taxon>Bacillaceae</taxon>
        <taxon>Bacillus</taxon>
        <taxon>Bacillus cereus group</taxon>
    </lineage>
</organism>
<dbReference type="EMBL" id="CP001406">
    <property type="protein sequence ID" value="ACO25682.1"/>
    <property type="molecule type" value="Genomic_DNA"/>
</dbReference>
<dbReference type="InterPro" id="IPR050054">
    <property type="entry name" value="UPRTase/APRTase"/>
</dbReference>
<dbReference type="GO" id="GO:0006168">
    <property type="term" value="P:adenine salvage"/>
    <property type="evidence" value="ECO:0007669"/>
    <property type="project" value="TreeGrafter"/>
</dbReference>
<evidence type="ECO:0000313" key="12">
    <source>
        <dbReference type="Proteomes" id="UP000002210"/>
    </source>
</evidence>
<dbReference type="CDD" id="cd06223">
    <property type="entry name" value="PRTases_typeI"/>
    <property type="match status" value="1"/>
</dbReference>
<evidence type="ECO:0000256" key="4">
    <source>
        <dbReference type="ARBA" id="ARBA00008391"/>
    </source>
</evidence>
<reference evidence="11 12" key="1">
    <citation type="submission" date="2009-02" db="EMBL/GenBank/DDBJ databases">
        <title>Genome sequence of Bacillus cereus 03BB102.</title>
        <authorList>
            <person name="Dodson R.J."/>
            <person name="Jackson P."/>
            <person name="Munk A.C."/>
            <person name="Brettin T."/>
            <person name="Bruce D."/>
            <person name="Detter C."/>
            <person name="Tapia R."/>
            <person name="Han C."/>
            <person name="Sutton G."/>
            <person name="Sims D."/>
        </authorList>
    </citation>
    <scope>NUCLEOTIDE SEQUENCE [LARGE SCALE GENOMIC DNA]</scope>
    <source>
        <strain evidence="11 12">03BB102</strain>
        <plasmid evidence="12">Plasmid p03BB102_179</plasmid>
    </source>
</reference>
<sequence>MESRGFIFGCPVSYALGIGFIPVRKLGTLVGFDNENVKDILTINNDAIKPGQRVLITDDVLTTGRTIEAIIKLVEEAGGIISGIVFLVELTDLDGRKMLDGYDVLVLGID</sequence>
<dbReference type="Pfam" id="PF00156">
    <property type="entry name" value="Pribosyltran"/>
    <property type="match status" value="1"/>
</dbReference>
<dbReference type="GO" id="GO:0044209">
    <property type="term" value="P:AMP salvage"/>
    <property type="evidence" value="ECO:0007669"/>
    <property type="project" value="TreeGrafter"/>
</dbReference>
<comment type="pathway">
    <text evidence="3">Purine metabolism; AMP biosynthesis via salvage pathway; AMP from adenine: step 1/1.</text>
</comment>
<keyword evidence="6" id="KW-0963">Cytoplasm</keyword>